<sequence length="905" mass="100175">MASDSTPLARVVRHNSDFYPLSPELCDQLKFEAQKGIVKLIIDVDGDAEAGLGKIYTFTVTSKHDTLIFEYINPSGHFEPKAAWYAKQLTDVYQVSNTARVSPDVITLYWVRSQVLPLSLEDVARLRELAKPLFEKKDTSLSVEISICICTQAEVEKTSIEPIAFLVRLADKSGLLKFEAIGGESEHIAYANSLTDVYKNAVKGKCISKKLSFDLLMMRKEALLPENSLQLSQRKLQGCKVRKKNDLTSDEFALIKRSVSVLSNRASLVASDYYLLLKGLVNPSTPAHALPDETSNNSRDSGSSRETPSLPQDGHESGETRCSPNTNLEKEHEKNKPVLPTQPSETTAQDSQDEQADLSIAATEKIAKLLTAEDNQQGDSAGKGDSDKKPTIASIKKQPKAERTKKKKKKTRSATASRSPISPPKSHSTSPEASRSSSPWTWGPFANSPVPSSSPVPLSELGQQHDGNKVKNSIDKVRSKSTEPQRTLLPQEEINRPQSAPVLLEVDSNKPTKSEVQVCVSQMPVKVIDVTSDGHISMLLPDEIKKQNHIPPEAKPEQTKGNKKFQLPPAATVIKAKHKAGKISVNDNAVEQERASGHKARVNVFDPDAELSDDKQLTTAPSSVTRNLSQTTASTSITVERRKEKEQLTMLSVSDLDTLYKDLYIENPNVGGIERLWVMLSKDVILTPTHSIFGDTEIVLVQGAEEFIANVRKHGDEVIIVATDPNENKIENIREGIRALLTSKGIEKGNSGFNRLDVYQATKDLEESQAEDADADKVAKIVLEHLNEKRENSPENNGEDAKRNSFQICIVGESYTMVAKCLSMKQFENYDSLGVEVTQTARLQWRHQQHLLGDKFDGSEQKRKLRNKITRHTSLSTTYKRPYLTEVPMSRLLSGVSFTEGPVID</sequence>
<feature type="compositionally biased region" description="Basic residues" evidence="1">
    <location>
        <begin position="403"/>
        <end position="412"/>
    </location>
</feature>
<feature type="compositionally biased region" description="Low complexity" evidence="1">
    <location>
        <begin position="426"/>
        <end position="438"/>
    </location>
</feature>
<proteinExistence type="predicted"/>
<feature type="region of interest" description="Disordered" evidence="1">
    <location>
        <begin position="611"/>
        <end position="636"/>
    </location>
</feature>
<dbReference type="OrthoDB" id="9959403at2"/>
<dbReference type="AlphaFoldDB" id="A0A3L8PYV4"/>
<evidence type="ECO:0000256" key="1">
    <source>
        <dbReference type="SAM" id="MobiDB-lite"/>
    </source>
</evidence>
<feature type="region of interest" description="Disordered" evidence="1">
    <location>
        <begin position="287"/>
        <end position="356"/>
    </location>
</feature>
<gene>
    <name evidence="2" type="ORF">D5018_06635</name>
</gene>
<evidence type="ECO:0000313" key="3">
    <source>
        <dbReference type="Proteomes" id="UP000281474"/>
    </source>
</evidence>
<reference evidence="2 3" key="1">
    <citation type="submission" date="2018-09" db="EMBL/GenBank/DDBJ databases">
        <title>Phylogeny of the Shewanellaceae, and recommendation for two new genera, Pseudoshewanella and Parashewanella.</title>
        <authorList>
            <person name="Wang G."/>
        </authorList>
    </citation>
    <scope>NUCLEOTIDE SEQUENCE [LARGE SCALE GENOMIC DNA]</scope>
    <source>
        <strain evidence="2 3">C51</strain>
    </source>
</reference>
<dbReference type="RefSeq" id="WP_121838225.1">
    <property type="nucleotide sequence ID" value="NZ_ML014764.1"/>
</dbReference>
<feature type="compositionally biased region" description="Low complexity" evidence="1">
    <location>
        <begin position="448"/>
        <end position="457"/>
    </location>
</feature>
<dbReference type="EMBL" id="QZEI01000015">
    <property type="protein sequence ID" value="RLV60465.1"/>
    <property type="molecule type" value="Genomic_DNA"/>
</dbReference>
<organism evidence="2 3">
    <name type="scientific">Parashewanella curva</name>
    <dbReference type="NCBI Taxonomy" id="2338552"/>
    <lineage>
        <taxon>Bacteria</taxon>
        <taxon>Pseudomonadati</taxon>
        <taxon>Pseudomonadota</taxon>
        <taxon>Gammaproteobacteria</taxon>
        <taxon>Alteromonadales</taxon>
        <taxon>Shewanellaceae</taxon>
        <taxon>Parashewanella</taxon>
    </lineage>
</organism>
<dbReference type="Proteomes" id="UP000281474">
    <property type="component" value="Unassembled WGS sequence"/>
</dbReference>
<protein>
    <submittedName>
        <fullName evidence="2">Uncharacterized protein</fullName>
    </submittedName>
</protein>
<feature type="compositionally biased region" description="Polar residues" evidence="1">
    <location>
        <begin position="293"/>
        <end position="310"/>
    </location>
</feature>
<feature type="compositionally biased region" description="Polar residues" evidence="1">
    <location>
        <begin position="341"/>
        <end position="350"/>
    </location>
</feature>
<evidence type="ECO:0000313" key="2">
    <source>
        <dbReference type="EMBL" id="RLV60465.1"/>
    </source>
</evidence>
<feature type="compositionally biased region" description="Polar residues" evidence="1">
    <location>
        <begin position="617"/>
        <end position="636"/>
    </location>
</feature>
<feature type="compositionally biased region" description="Basic and acidic residues" evidence="1">
    <location>
        <begin position="466"/>
        <end position="483"/>
    </location>
</feature>
<accession>A0A3L8PYV4</accession>
<keyword evidence="3" id="KW-1185">Reference proteome</keyword>
<feature type="region of interest" description="Disordered" evidence="1">
    <location>
        <begin position="370"/>
        <end position="500"/>
    </location>
</feature>
<name>A0A3L8PYV4_9GAMM</name>
<comment type="caution">
    <text evidence="2">The sequence shown here is derived from an EMBL/GenBank/DDBJ whole genome shotgun (WGS) entry which is preliminary data.</text>
</comment>